<gene>
    <name evidence="1" type="ORF">MAPG_01606</name>
</gene>
<reference evidence="2" key="5">
    <citation type="submission" date="2015-06" db="UniProtKB">
        <authorList>
            <consortium name="EnsemblFungi"/>
        </authorList>
    </citation>
    <scope>IDENTIFICATION</scope>
    <source>
        <strain evidence="2">ATCC 64411</strain>
    </source>
</reference>
<keyword evidence="3" id="KW-1185">Reference proteome</keyword>
<dbReference type="Proteomes" id="UP000011715">
    <property type="component" value="Unassembled WGS sequence"/>
</dbReference>
<evidence type="ECO:0000313" key="3">
    <source>
        <dbReference type="Proteomes" id="UP000011715"/>
    </source>
</evidence>
<organism evidence="2 3">
    <name type="scientific">Magnaporthiopsis poae (strain ATCC 64411 / 73-15)</name>
    <name type="common">Kentucky bluegrass fungus</name>
    <name type="synonym">Magnaporthe poae</name>
    <dbReference type="NCBI Taxonomy" id="644358"/>
    <lineage>
        <taxon>Eukaryota</taxon>
        <taxon>Fungi</taxon>
        <taxon>Dikarya</taxon>
        <taxon>Ascomycota</taxon>
        <taxon>Pezizomycotina</taxon>
        <taxon>Sordariomycetes</taxon>
        <taxon>Sordariomycetidae</taxon>
        <taxon>Magnaporthales</taxon>
        <taxon>Magnaporthaceae</taxon>
        <taxon>Magnaporthiopsis</taxon>
    </lineage>
</organism>
<proteinExistence type="predicted"/>
<reference evidence="3" key="1">
    <citation type="submission" date="2010-05" db="EMBL/GenBank/DDBJ databases">
        <title>The genome sequence of Magnaporthe poae strain ATCC 64411.</title>
        <authorList>
            <person name="Ma L.-J."/>
            <person name="Dead R."/>
            <person name="Young S."/>
            <person name="Zeng Q."/>
            <person name="Koehrsen M."/>
            <person name="Alvarado L."/>
            <person name="Berlin A."/>
            <person name="Chapman S.B."/>
            <person name="Chen Z."/>
            <person name="Freedman E."/>
            <person name="Gellesch M."/>
            <person name="Goldberg J."/>
            <person name="Griggs A."/>
            <person name="Gujja S."/>
            <person name="Heilman E.R."/>
            <person name="Heiman D."/>
            <person name="Hepburn T."/>
            <person name="Howarth C."/>
            <person name="Jen D."/>
            <person name="Larson L."/>
            <person name="Mehta T."/>
            <person name="Neiman D."/>
            <person name="Pearson M."/>
            <person name="Roberts A."/>
            <person name="Saif S."/>
            <person name="Shea T."/>
            <person name="Shenoy N."/>
            <person name="Sisk P."/>
            <person name="Stolte C."/>
            <person name="Sykes S."/>
            <person name="Walk T."/>
            <person name="White J."/>
            <person name="Yandava C."/>
            <person name="Haas B."/>
            <person name="Nusbaum C."/>
            <person name="Birren B."/>
        </authorList>
    </citation>
    <scope>NUCLEOTIDE SEQUENCE [LARGE SCALE GENOMIC DNA]</scope>
    <source>
        <strain evidence="3">ATCC 64411 / 73-15</strain>
    </source>
</reference>
<sequence length="53" mass="5903">MALEKRSKTSAYILCFGGPSVCYVLFPRHSLVSWTWTASRCLAAQPVKCDLLP</sequence>
<evidence type="ECO:0000313" key="1">
    <source>
        <dbReference type="EMBL" id="KLU82534.1"/>
    </source>
</evidence>
<dbReference type="EMBL" id="GL876966">
    <property type="protein sequence ID" value="KLU82534.1"/>
    <property type="molecule type" value="Genomic_DNA"/>
</dbReference>
<dbReference type="VEuPathDB" id="FungiDB:MAPG_01606"/>
<evidence type="ECO:0000313" key="2">
    <source>
        <dbReference type="EnsemblFungi" id="MAPG_01606T0"/>
    </source>
</evidence>
<name>A0A0C4DP52_MAGP6</name>
<protein>
    <submittedName>
        <fullName evidence="1 2">Uncharacterized protein</fullName>
    </submittedName>
</protein>
<dbReference type="EMBL" id="ADBL01000391">
    <property type="status" value="NOT_ANNOTATED_CDS"/>
    <property type="molecule type" value="Genomic_DNA"/>
</dbReference>
<reference evidence="1" key="2">
    <citation type="submission" date="2010-05" db="EMBL/GenBank/DDBJ databases">
        <title>The Genome Sequence of Magnaporthe poae strain ATCC 64411.</title>
        <authorList>
            <consortium name="The Broad Institute Genome Sequencing Platform"/>
            <consortium name="Broad Institute Genome Sequencing Center for Infectious Disease"/>
            <person name="Ma L.-J."/>
            <person name="Dead R."/>
            <person name="Young S."/>
            <person name="Zeng Q."/>
            <person name="Koehrsen M."/>
            <person name="Alvarado L."/>
            <person name="Berlin A."/>
            <person name="Chapman S.B."/>
            <person name="Chen Z."/>
            <person name="Freedman E."/>
            <person name="Gellesch M."/>
            <person name="Goldberg J."/>
            <person name="Griggs A."/>
            <person name="Gujja S."/>
            <person name="Heilman E.R."/>
            <person name="Heiman D."/>
            <person name="Hepburn T."/>
            <person name="Howarth C."/>
            <person name="Jen D."/>
            <person name="Larson L."/>
            <person name="Mehta T."/>
            <person name="Neiman D."/>
            <person name="Pearson M."/>
            <person name="Roberts A."/>
            <person name="Saif S."/>
            <person name="Shea T."/>
            <person name="Shenoy N."/>
            <person name="Sisk P."/>
            <person name="Stolte C."/>
            <person name="Sykes S."/>
            <person name="Walk T."/>
            <person name="White J."/>
            <person name="Yandava C."/>
            <person name="Haas B."/>
            <person name="Nusbaum C."/>
            <person name="Birren B."/>
        </authorList>
    </citation>
    <scope>NUCLEOTIDE SEQUENCE</scope>
    <source>
        <strain evidence="1">ATCC 64411</strain>
    </source>
</reference>
<reference evidence="1" key="3">
    <citation type="submission" date="2011-03" db="EMBL/GenBank/DDBJ databases">
        <title>Annotation of Magnaporthe poae ATCC 64411.</title>
        <authorList>
            <person name="Ma L.-J."/>
            <person name="Dead R."/>
            <person name="Young S.K."/>
            <person name="Zeng Q."/>
            <person name="Gargeya S."/>
            <person name="Fitzgerald M."/>
            <person name="Haas B."/>
            <person name="Abouelleil A."/>
            <person name="Alvarado L."/>
            <person name="Arachchi H.M."/>
            <person name="Berlin A."/>
            <person name="Brown A."/>
            <person name="Chapman S.B."/>
            <person name="Chen Z."/>
            <person name="Dunbar C."/>
            <person name="Freedman E."/>
            <person name="Gearin G."/>
            <person name="Gellesch M."/>
            <person name="Goldberg J."/>
            <person name="Griggs A."/>
            <person name="Gujja S."/>
            <person name="Heiman D."/>
            <person name="Howarth C."/>
            <person name="Larson L."/>
            <person name="Lui A."/>
            <person name="MacDonald P.J.P."/>
            <person name="Mehta T."/>
            <person name="Montmayeur A."/>
            <person name="Murphy C."/>
            <person name="Neiman D."/>
            <person name="Pearson M."/>
            <person name="Priest M."/>
            <person name="Roberts A."/>
            <person name="Saif S."/>
            <person name="Shea T."/>
            <person name="Shenoy N."/>
            <person name="Sisk P."/>
            <person name="Stolte C."/>
            <person name="Sykes S."/>
            <person name="Yandava C."/>
            <person name="Wortman J."/>
            <person name="Nusbaum C."/>
            <person name="Birren B."/>
        </authorList>
    </citation>
    <scope>NUCLEOTIDE SEQUENCE</scope>
    <source>
        <strain evidence="1">ATCC 64411</strain>
    </source>
</reference>
<reference evidence="2" key="4">
    <citation type="journal article" date="2015" name="G3 (Bethesda)">
        <title>Genome sequences of three phytopathogenic species of the Magnaporthaceae family of fungi.</title>
        <authorList>
            <person name="Okagaki L.H."/>
            <person name="Nunes C.C."/>
            <person name="Sailsbery J."/>
            <person name="Clay B."/>
            <person name="Brown D."/>
            <person name="John T."/>
            <person name="Oh Y."/>
            <person name="Young N."/>
            <person name="Fitzgerald M."/>
            <person name="Haas B.J."/>
            <person name="Zeng Q."/>
            <person name="Young S."/>
            <person name="Adiconis X."/>
            <person name="Fan L."/>
            <person name="Levin J.Z."/>
            <person name="Mitchell T.K."/>
            <person name="Okubara P.A."/>
            <person name="Farman M.L."/>
            <person name="Kohn L.M."/>
            <person name="Birren B."/>
            <person name="Ma L.-J."/>
            <person name="Dean R.A."/>
        </authorList>
    </citation>
    <scope>NUCLEOTIDE SEQUENCE</scope>
    <source>
        <strain evidence="2">ATCC 64411 / 73-15</strain>
    </source>
</reference>
<dbReference type="EnsemblFungi" id="MAPG_01606T0">
    <property type="protein sequence ID" value="MAPG_01606T0"/>
    <property type="gene ID" value="MAPG_01606"/>
</dbReference>
<dbReference type="AlphaFoldDB" id="A0A0C4DP52"/>
<accession>A0A0C4DP52</accession>